<dbReference type="SUPFAM" id="SSF53901">
    <property type="entry name" value="Thiolase-like"/>
    <property type="match status" value="1"/>
</dbReference>
<dbReference type="RefSeq" id="XP_025577881.1">
    <property type="nucleotide sequence ID" value="XM_025723584.1"/>
</dbReference>
<dbReference type="PROSITE" id="PS52004">
    <property type="entry name" value="KS3_2"/>
    <property type="match status" value="1"/>
</dbReference>
<dbReference type="InterPro" id="IPR014030">
    <property type="entry name" value="Ketoacyl_synth_N"/>
</dbReference>
<dbReference type="InterPro" id="IPR009081">
    <property type="entry name" value="PP-bd_ACP"/>
</dbReference>
<dbReference type="Gene3D" id="3.40.50.150">
    <property type="entry name" value="Vaccinia Virus protein VP39"/>
    <property type="match status" value="1"/>
</dbReference>
<dbReference type="STRING" id="1448316.A0A395HBG6"/>
<dbReference type="SMART" id="SM00825">
    <property type="entry name" value="PKS_KS"/>
    <property type="match status" value="1"/>
</dbReference>
<dbReference type="SUPFAM" id="SSF51735">
    <property type="entry name" value="NAD(P)-binding Rossmann-fold domains"/>
    <property type="match status" value="2"/>
</dbReference>
<evidence type="ECO:0000259" key="7">
    <source>
        <dbReference type="PROSITE" id="PS52004"/>
    </source>
</evidence>
<dbReference type="CDD" id="cd05195">
    <property type="entry name" value="enoyl_red"/>
    <property type="match status" value="1"/>
</dbReference>
<keyword evidence="2" id="KW-0597">Phosphoprotein</keyword>
<protein>
    <submittedName>
        <fullName evidence="8">KR-domain-containing protein</fullName>
    </submittedName>
</protein>
<keyword evidence="1" id="KW-0596">Phosphopantetheine</keyword>
<dbReference type="GO" id="GO:0044550">
    <property type="term" value="P:secondary metabolite biosynthetic process"/>
    <property type="evidence" value="ECO:0007669"/>
    <property type="project" value="TreeGrafter"/>
</dbReference>
<dbReference type="GeneID" id="37228449"/>
<dbReference type="InterPro" id="IPR018201">
    <property type="entry name" value="Ketoacyl_synth_AS"/>
</dbReference>
<dbReference type="InterPro" id="IPR050091">
    <property type="entry name" value="PKS_NRPS_Biosynth_Enz"/>
</dbReference>
<reference evidence="8 9" key="1">
    <citation type="submission" date="2018-02" db="EMBL/GenBank/DDBJ databases">
        <title>The genomes of Aspergillus section Nigri reveals drivers in fungal speciation.</title>
        <authorList>
            <consortium name="DOE Joint Genome Institute"/>
            <person name="Vesth T.C."/>
            <person name="Nybo J."/>
            <person name="Theobald S."/>
            <person name="Brandl J."/>
            <person name="Frisvad J.C."/>
            <person name="Nielsen K.F."/>
            <person name="Lyhne E.K."/>
            <person name="Kogle M.E."/>
            <person name="Kuo A."/>
            <person name="Riley R."/>
            <person name="Clum A."/>
            <person name="Nolan M."/>
            <person name="Lipzen A."/>
            <person name="Salamov A."/>
            <person name="Henrissat B."/>
            <person name="Wiebenga A."/>
            <person name="De vries R.P."/>
            <person name="Grigoriev I.V."/>
            <person name="Mortensen U.H."/>
            <person name="Andersen M.R."/>
            <person name="Baker S.E."/>
        </authorList>
    </citation>
    <scope>NUCLEOTIDE SEQUENCE [LARGE SCALE GENOMIC DNA]</scope>
    <source>
        <strain evidence="8 9">CBS 121593</strain>
    </source>
</reference>
<evidence type="ECO:0000256" key="1">
    <source>
        <dbReference type="ARBA" id="ARBA00022450"/>
    </source>
</evidence>
<dbReference type="Pfam" id="PF08242">
    <property type="entry name" value="Methyltransf_12"/>
    <property type="match status" value="1"/>
</dbReference>
<dbReference type="InterPro" id="IPR020843">
    <property type="entry name" value="ER"/>
</dbReference>
<evidence type="ECO:0000256" key="2">
    <source>
        <dbReference type="ARBA" id="ARBA00022553"/>
    </source>
</evidence>
<dbReference type="SUPFAM" id="SSF47336">
    <property type="entry name" value="ACP-like"/>
    <property type="match status" value="1"/>
</dbReference>
<dbReference type="GO" id="GO:0004315">
    <property type="term" value="F:3-oxoacyl-[acyl-carrier-protein] synthase activity"/>
    <property type="evidence" value="ECO:0007669"/>
    <property type="project" value="InterPro"/>
</dbReference>
<evidence type="ECO:0000313" key="9">
    <source>
        <dbReference type="Proteomes" id="UP000249402"/>
    </source>
</evidence>
<dbReference type="Pfam" id="PF00109">
    <property type="entry name" value="ketoacyl-synt"/>
    <property type="match status" value="1"/>
</dbReference>
<dbReference type="VEuPathDB" id="FungiDB:BO80DRAFT_488725"/>
<dbReference type="CDD" id="cd00833">
    <property type="entry name" value="PKS"/>
    <property type="match status" value="1"/>
</dbReference>
<dbReference type="PROSITE" id="PS50075">
    <property type="entry name" value="CARRIER"/>
    <property type="match status" value="1"/>
</dbReference>
<dbReference type="PROSITE" id="PS00606">
    <property type="entry name" value="KS3_1"/>
    <property type="match status" value="1"/>
</dbReference>
<dbReference type="InterPro" id="IPR029063">
    <property type="entry name" value="SAM-dependent_MTases_sf"/>
</dbReference>
<dbReference type="InterPro" id="IPR013217">
    <property type="entry name" value="Methyltransf_12"/>
</dbReference>
<dbReference type="GO" id="GO:0004312">
    <property type="term" value="F:fatty acid synthase activity"/>
    <property type="evidence" value="ECO:0007669"/>
    <property type="project" value="TreeGrafter"/>
</dbReference>
<name>A0A395HBG6_9EURO</name>
<dbReference type="InterPro" id="IPR036291">
    <property type="entry name" value="NAD(P)-bd_dom_sf"/>
</dbReference>
<feature type="domain" description="Ketosynthase family 3 (KS3)" evidence="7">
    <location>
        <begin position="108"/>
        <end position="513"/>
    </location>
</feature>
<dbReference type="OrthoDB" id="329835at2759"/>
<dbReference type="InterPro" id="IPR013154">
    <property type="entry name" value="ADH-like_N"/>
</dbReference>
<dbReference type="PANTHER" id="PTHR43775:SF49">
    <property type="entry name" value="SYNTHASE, PUTATIVE (JCVI)-RELATED"/>
    <property type="match status" value="1"/>
</dbReference>
<organism evidence="8 9">
    <name type="scientific">Aspergillus ibericus CBS 121593</name>
    <dbReference type="NCBI Taxonomy" id="1448316"/>
    <lineage>
        <taxon>Eukaryota</taxon>
        <taxon>Fungi</taxon>
        <taxon>Dikarya</taxon>
        <taxon>Ascomycota</taxon>
        <taxon>Pezizomycotina</taxon>
        <taxon>Eurotiomycetes</taxon>
        <taxon>Eurotiomycetidae</taxon>
        <taxon>Eurotiales</taxon>
        <taxon>Aspergillaceae</taxon>
        <taxon>Aspergillus</taxon>
        <taxon>Aspergillus subgen. Circumdati</taxon>
    </lineage>
</organism>
<sequence length="1650" mass="182107">MSVCFDEAQFSSMKCCEPNEASCDTNSVSSNRLAAQMNHQHLRISNRMQAPKSDENIKGIDIQMENEPHSPASDGDCSAPPHPKDAPNVGLLGGSPPKPALEELPGSFIPIAVVGMAMRLPGAVRTGDQFWDCLIRKEDGVYAFYHPTKEGCTKTKYGYFLKDDPACFDAHFFSIRDYEAASMGPQQRLLLELVWECLESAGETNWEGRDIGCFLGVFGEDWLGLSHRDPETIDRAHALSTGDYTLANCISYKYDFRGPSMTVQTACSSSLVAVHEACQALAAGVCSSAIVAGTNLIFSPTMTASLSSNMILQSISADPLGGRASARINRVKQHDTPYLIHPTMIDQCLQLVSVAGAAGIFRRIMKNTIPASIDRMFIGRGGDHMQVGVTVKRGSGNYFVGDATAMLDGKVVLSMKRGLLFSLGDQEQTQSIPLVAQMQWRPSIDFQHPQALLPHTELSVAQLAILEQISGSHLEKWMVMSSAEKDAMIGTLSSNVTSDVGIDGTIPVVCMNEIYANCQGIISNHVAPLDLLLDENRLGRYYAYCQEGANWSTFLTLLGHSKPWFCVLEVGASTGAATAATLQSLYVSGMPIYAKYVFTDITPSFLAAAQSRFERYQNIEYKILDISRDPLEQGFAAYEFDLVIASNVIHATPSLKHSLANVRKLLNSDGHFLLHELHSDILSNDYIMMQTFKLILWQGTLPGWWVGEKDGRTNRPYITPERWHQKLQSAGFTGTEATRYEFDAPYRSFVTMITRPSLSPRINPTVSLLVSDPGPPSPWANTVRSRLTDLGIQWNGQLWPTRLSIPLQASRCLVLWVTKSTQVTCWNTNFGLVPGFVRSIRRELVIDFCILEIESFDRSAAEAVESILQKISHSREASGRDLDYEFTLYEGTIHTSRCYWSLGNQNDIPELESELPKRIHIGRSGRLDSLRWREYREEDLGDDEVEIDIHYIGLNFRDILVALGYVGNSDQLGVEGSGTVRRVRHHVTDLIVGDQVLVLGPGLFGTRSVVNRRRCKKLDKGLSLEDAANMALVYPTAIYSLMIQFTDGSTKTVLVHSACGGFGMAAIQVCTLLGAEIFATVGNQIKRDHLIQKVNIPPDHMFDSRSASFLPSLMEATGGRGADIVLNSLAGNLLHASWECVAPFGKMIELGKRDFSLNGTLSLKPFLNNRAFIGVDLLEVLHTDPETIHREITQLVSWYEEGKILPIRPVRVFEARDVADAFRYMQQGTHMGKILVRMPQDSGQLPSSSIEKSASFHPEASYLLVGGLGGLGRAVSTWMVEKGARHLVYLSRNAGVQDDDKEFIHELEIADCHVQCVRGSVINLEDVQCAVARSKKPLKGVLQMSLCLRDGPFTNMSYEDWQASIAPKVQGTWNLHKAVAKEDLDFFVLFGSLVGLCGNTSQANYAAANSFLDGFSQYRRQLGLPSSVLALGAVGETGLITRQPRLLQAMKSVGTWLLGEDEVLKGLEVCILQSHAPSRISTSGPVIVGLGYTRPLSDPTVRLLWPERDARFASYANIDSISEQQSGEASSNLLRDLVREAERDPSIMFSKETIDLIMKETARMVCAYLAVSQDLDEKQKLDVVIDSLASIKIKSWVQRNLGLEISMPDIAKSRTVRGLAQLAVGRLKAHFKAKMDMEGAHEETATEVPN</sequence>
<dbReference type="Gene3D" id="3.40.47.10">
    <property type="match status" value="1"/>
</dbReference>
<dbReference type="InterPro" id="IPR013968">
    <property type="entry name" value="PKS_KR"/>
</dbReference>
<dbReference type="SMART" id="SM00822">
    <property type="entry name" value="PKS_KR"/>
    <property type="match status" value="1"/>
</dbReference>
<dbReference type="InterPro" id="IPR016039">
    <property type="entry name" value="Thiolase-like"/>
</dbReference>
<dbReference type="InterPro" id="IPR036736">
    <property type="entry name" value="ACP-like_sf"/>
</dbReference>
<proteinExistence type="predicted"/>
<dbReference type="EMBL" id="KZ824427">
    <property type="protein sequence ID" value="RAL03554.1"/>
    <property type="molecule type" value="Genomic_DNA"/>
</dbReference>
<evidence type="ECO:0000256" key="5">
    <source>
        <dbReference type="SAM" id="MobiDB-lite"/>
    </source>
</evidence>
<keyword evidence="4" id="KW-0511">Multifunctional enzyme</keyword>
<evidence type="ECO:0000259" key="6">
    <source>
        <dbReference type="PROSITE" id="PS50075"/>
    </source>
</evidence>
<keyword evidence="3" id="KW-0808">Transferase</keyword>
<dbReference type="InterPro" id="IPR011032">
    <property type="entry name" value="GroES-like_sf"/>
</dbReference>
<feature type="domain" description="Carrier" evidence="6">
    <location>
        <begin position="1552"/>
        <end position="1627"/>
    </location>
</feature>
<dbReference type="Gene3D" id="3.10.129.110">
    <property type="entry name" value="Polyketide synthase dehydratase"/>
    <property type="match status" value="1"/>
</dbReference>
<dbReference type="Proteomes" id="UP000249402">
    <property type="component" value="Unassembled WGS sequence"/>
</dbReference>
<feature type="region of interest" description="Disordered" evidence="5">
    <location>
        <begin position="65"/>
        <end position="89"/>
    </location>
</feature>
<dbReference type="Pfam" id="PF13602">
    <property type="entry name" value="ADH_zinc_N_2"/>
    <property type="match status" value="1"/>
</dbReference>
<dbReference type="InterPro" id="IPR042104">
    <property type="entry name" value="PKS_dehydratase_sf"/>
</dbReference>
<dbReference type="InterPro" id="IPR020841">
    <property type="entry name" value="PKS_Beta-ketoAc_synthase_dom"/>
</dbReference>
<dbReference type="SUPFAM" id="SSF50129">
    <property type="entry name" value="GroES-like"/>
    <property type="match status" value="1"/>
</dbReference>
<dbReference type="Pfam" id="PF08240">
    <property type="entry name" value="ADH_N"/>
    <property type="match status" value="1"/>
</dbReference>
<dbReference type="Gene3D" id="3.90.180.10">
    <property type="entry name" value="Medium-chain alcohol dehydrogenases, catalytic domain"/>
    <property type="match status" value="1"/>
</dbReference>
<keyword evidence="9" id="KW-1185">Reference proteome</keyword>
<accession>A0A395HBG6</accession>
<dbReference type="InterPro" id="IPR057326">
    <property type="entry name" value="KR_dom"/>
</dbReference>
<dbReference type="Gene3D" id="3.40.50.720">
    <property type="entry name" value="NAD(P)-binding Rossmann-like Domain"/>
    <property type="match status" value="1"/>
</dbReference>
<dbReference type="GO" id="GO:0006633">
    <property type="term" value="P:fatty acid biosynthetic process"/>
    <property type="evidence" value="ECO:0007669"/>
    <property type="project" value="InterPro"/>
</dbReference>
<dbReference type="GO" id="GO:0016491">
    <property type="term" value="F:oxidoreductase activity"/>
    <property type="evidence" value="ECO:0007669"/>
    <property type="project" value="InterPro"/>
</dbReference>
<dbReference type="PANTHER" id="PTHR43775">
    <property type="entry name" value="FATTY ACID SYNTHASE"/>
    <property type="match status" value="1"/>
</dbReference>
<dbReference type="SUPFAM" id="SSF53335">
    <property type="entry name" value="S-adenosyl-L-methionine-dependent methyltransferases"/>
    <property type="match status" value="1"/>
</dbReference>
<dbReference type="Pfam" id="PF08659">
    <property type="entry name" value="KR"/>
    <property type="match status" value="1"/>
</dbReference>
<dbReference type="Pfam" id="PF00550">
    <property type="entry name" value="PP-binding"/>
    <property type="match status" value="1"/>
</dbReference>
<dbReference type="SMART" id="SM00829">
    <property type="entry name" value="PKS_ER"/>
    <property type="match status" value="1"/>
</dbReference>
<evidence type="ECO:0000256" key="4">
    <source>
        <dbReference type="ARBA" id="ARBA00023268"/>
    </source>
</evidence>
<evidence type="ECO:0000256" key="3">
    <source>
        <dbReference type="ARBA" id="ARBA00022679"/>
    </source>
</evidence>
<gene>
    <name evidence="8" type="ORF">BO80DRAFT_488725</name>
</gene>
<evidence type="ECO:0000313" key="8">
    <source>
        <dbReference type="EMBL" id="RAL03554.1"/>
    </source>
</evidence>